<comment type="catalytic activity">
    <reaction evidence="12">
        <text>4 L-ascorbate + O2 = 4 monodehydro-L-ascorbate radical + 2 H2O</text>
        <dbReference type="Rhea" id="RHEA:30243"/>
        <dbReference type="ChEBI" id="CHEBI:15377"/>
        <dbReference type="ChEBI" id="CHEBI:15379"/>
        <dbReference type="ChEBI" id="CHEBI:38290"/>
        <dbReference type="ChEBI" id="CHEBI:59513"/>
        <dbReference type="EC" id="1.10.3.3"/>
    </reaction>
</comment>
<dbReference type="InterPro" id="IPR011707">
    <property type="entry name" value="Cu-oxidase-like_N"/>
</dbReference>
<evidence type="ECO:0000256" key="5">
    <source>
        <dbReference type="ARBA" id="ARBA00012301"/>
    </source>
</evidence>
<evidence type="ECO:0000256" key="1">
    <source>
        <dbReference type="ARBA" id="ARBA00001935"/>
    </source>
</evidence>
<feature type="chain" id="PRO_5044723684" description="L-ascorbate oxidase" evidence="13">
    <location>
        <begin position="28"/>
        <end position="582"/>
    </location>
</feature>
<evidence type="ECO:0000313" key="17">
    <source>
        <dbReference type="EMBL" id="KAL2603158.1"/>
    </source>
</evidence>
<keyword evidence="20" id="KW-1185">Reference proteome</keyword>
<dbReference type="EMBL" id="JBHFFA010000006">
    <property type="protein sequence ID" value="KAL2623624.1"/>
    <property type="molecule type" value="Genomic_DNA"/>
</dbReference>
<evidence type="ECO:0000256" key="13">
    <source>
        <dbReference type="SAM" id="SignalP"/>
    </source>
</evidence>
<evidence type="ECO:0000256" key="4">
    <source>
        <dbReference type="ARBA" id="ARBA00011473"/>
    </source>
</evidence>
<dbReference type="Pfam" id="PF00394">
    <property type="entry name" value="Cu-oxidase"/>
    <property type="match status" value="1"/>
</dbReference>
<dbReference type="InterPro" id="IPR008972">
    <property type="entry name" value="Cupredoxin"/>
</dbReference>
<feature type="domain" description="Plastocyanin-like" evidence="16">
    <location>
        <begin position="37"/>
        <end position="151"/>
    </location>
</feature>
<comment type="subcellular location">
    <subcellularLocation>
        <location evidence="2">Secreted</location>
    </subcellularLocation>
</comment>
<dbReference type="InterPro" id="IPR001117">
    <property type="entry name" value="Cu-oxidase_2nd"/>
</dbReference>
<name>A0ABD1YA31_9MARC</name>
<evidence type="ECO:0000313" key="18">
    <source>
        <dbReference type="EMBL" id="KAL2603161.1"/>
    </source>
</evidence>
<dbReference type="Pfam" id="PF07732">
    <property type="entry name" value="Cu-oxidase_3"/>
    <property type="match status" value="1"/>
</dbReference>
<dbReference type="GO" id="GO:0046872">
    <property type="term" value="F:metal ion binding"/>
    <property type="evidence" value="ECO:0007669"/>
    <property type="project" value="UniProtKB-KW"/>
</dbReference>
<dbReference type="EC" id="1.10.3.3" evidence="5"/>
<evidence type="ECO:0000256" key="3">
    <source>
        <dbReference type="ARBA" id="ARBA00010609"/>
    </source>
</evidence>
<dbReference type="PANTHER" id="PTHR11709">
    <property type="entry name" value="MULTI-COPPER OXIDASE"/>
    <property type="match status" value="1"/>
</dbReference>
<comment type="caution">
    <text evidence="19">The sequence shown here is derived from an EMBL/GenBank/DDBJ whole genome shotgun (WGS) entry which is preliminary data.</text>
</comment>
<sequence length="582" mass="64750">MREAMKRLDVLKLVLLPLLLAVVSVHGAVKQYDWTIDYAFWSPDCVEKLIIAINGQYPGPTIDATVGDTIVVKIHNKMPTESVVIHWHGMLQRGTPWADGAAYVSQCPIAPHDEYTYQFVVENAGTYFYHGHHGMQRANGFYGSLIVRPPNGTVEPFTYDEELSIIVNDWWHKPVHDQELGLLINPIRWVGDPQSLLIEGRGAYNCSLVPVGADSKSADRTCNASAPQCQPYVLPVTPGKTYRLRIASVASVNSLNFVLEGHNMMVVEADGHYVEPVVMDNLDVYSGESYSILFTANQDPTRNYWAGLNIRGRNATTPTGLAVLNYLPNPSTMLPTTPAPVSPLWNDFNLSLAKAKLIKAHSSLKIPFTKTSRSDKTLFLLNTQNKVDGVTKWAINNITLVPVSTPYLAAYTHKKLKNVFSTSPPPPLSYTPGYDIFQPPVNPNATVGTGVYEFKLNEVIDVVLQNTNMLAANTSEIHPWHLHGHDFYVLGMGNGVFSSNEYDRLNFVNPPLRNTVPLFPYGWTVIRFRADNPGVWPFHCHIEPHFHMGMGVIFAEGVDLLPKMHLPAQNMGCGLTRNLIRG</sequence>
<dbReference type="InterPro" id="IPR034267">
    <property type="entry name" value="CuRO_3_AAO"/>
</dbReference>
<evidence type="ECO:0000313" key="20">
    <source>
        <dbReference type="Proteomes" id="UP001605036"/>
    </source>
</evidence>
<keyword evidence="7" id="KW-0964">Secreted</keyword>
<dbReference type="AlphaFoldDB" id="A0ABD1YA31"/>
<dbReference type="GO" id="GO:0008447">
    <property type="term" value="F:L-ascorbate oxidase activity"/>
    <property type="evidence" value="ECO:0007669"/>
    <property type="project" value="UniProtKB-EC"/>
</dbReference>
<dbReference type="InterPro" id="IPR011706">
    <property type="entry name" value="Cu-oxidase_C"/>
</dbReference>
<dbReference type="EMBL" id="JBHFFA010000041">
    <property type="protein sequence ID" value="KAL2603161.1"/>
    <property type="molecule type" value="Genomic_DNA"/>
</dbReference>
<evidence type="ECO:0000256" key="9">
    <source>
        <dbReference type="ARBA" id="ARBA00023002"/>
    </source>
</evidence>
<evidence type="ECO:0000256" key="7">
    <source>
        <dbReference type="ARBA" id="ARBA00022525"/>
    </source>
</evidence>
<evidence type="ECO:0000259" key="14">
    <source>
        <dbReference type="Pfam" id="PF00394"/>
    </source>
</evidence>
<dbReference type="Proteomes" id="UP001605036">
    <property type="component" value="Unassembled WGS sequence"/>
</dbReference>
<keyword evidence="9" id="KW-0560">Oxidoreductase</keyword>
<reference evidence="19 20" key="1">
    <citation type="submission" date="2024-09" db="EMBL/GenBank/DDBJ databases">
        <title>Chromosome-scale assembly of Riccia fluitans.</title>
        <authorList>
            <person name="Paukszto L."/>
            <person name="Sawicki J."/>
            <person name="Karawczyk K."/>
            <person name="Piernik-Szablinska J."/>
            <person name="Szczecinska M."/>
            <person name="Mazdziarz M."/>
        </authorList>
    </citation>
    <scope>NUCLEOTIDE SEQUENCE [LARGE SCALE GENOMIC DNA]</scope>
    <source>
        <strain evidence="19">Rf_01</strain>
        <tissue evidence="19">Aerial parts of the thallus</tissue>
    </source>
</reference>
<keyword evidence="13" id="KW-0732">Signal</keyword>
<evidence type="ECO:0000259" key="15">
    <source>
        <dbReference type="Pfam" id="PF07731"/>
    </source>
</evidence>
<keyword evidence="10" id="KW-0186">Copper</keyword>
<comment type="subunit">
    <text evidence="4">Dimer.</text>
</comment>
<dbReference type="NCBIfam" id="TIGR03388">
    <property type="entry name" value="ascorbase"/>
    <property type="match status" value="1"/>
</dbReference>
<evidence type="ECO:0000256" key="11">
    <source>
        <dbReference type="ARBA" id="ARBA00023157"/>
    </source>
</evidence>
<feature type="signal peptide" evidence="13">
    <location>
        <begin position="1"/>
        <end position="27"/>
    </location>
</feature>
<proteinExistence type="inferred from homology"/>
<dbReference type="Pfam" id="PF07731">
    <property type="entry name" value="Cu-oxidase_2"/>
    <property type="match status" value="1"/>
</dbReference>
<keyword evidence="11" id="KW-1015">Disulfide bond</keyword>
<feature type="domain" description="Plastocyanin-like" evidence="15">
    <location>
        <begin position="425"/>
        <end position="557"/>
    </location>
</feature>
<dbReference type="InterPro" id="IPR033138">
    <property type="entry name" value="Cu_oxidase_CS"/>
</dbReference>
<evidence type="ECO:0000313" key="19">
    <source>
        <dbReference type="EMBL" id="KAL2623624.1"/>
    </source>
</evidence>
<dbReference type="PROSITE" id="PS00080">
    <property type="entry name" value="MULTICOPPER_OXIDASE2"/>
    <property type="match status" value="1"/>
</dbReference>
<evidence type="ECO:0000256" key="2">
    <source>
        <dbReference type="ARBA" id="ARBA00004613"/>
    </source>
</evidence>
<dbReference type="CDD" id="cd13893">
    <property type="entry name" value="CuRO_3_AAO"/>
    <property type="match status" value="1"/>
</dbReference>
<dbReference type="InterPro" id="IPR017760">
    <property type="entry name" value="L-ascorbate_oxidase_pln"/>
</dbReference>
<dbReference type="EMBL" id="JBHFFA010000041">
    <property type="protein sequence ID" value="KAL2603158.1"/>
    <property type="molecule type" value="Genomic_DNA"/>
</dbReference>
<protein>
    <recommendedName>
        <fullName evidence="6">L-ascorbate oxidase</fullName>
        <ecNumber evidence="5">1.10.3.3</ecNumber>
    </recommendedName>
</protein>
<feature type="domain" description="Plastocyanin-like" evidence="14">
    <location>
        <begin position="163"/>
        <end position="327"/>
    </location>
</feature>
<gene>
    <name evidence="19" type="ORF">R1flu_003829</name>
    <name evidence="17" type="ORF">R1flu_008776</name>
    <name evidence="18" type="ORF">R1flu_008779</name>
</gene>
<dbReference type="InterPro" id="IPR002355">
    <property type="entry name" value="Cu_oxidase_Cu_BS"/>
</dbReference>
<dbReference type="GO" id="GO:0005576">
    <property type="term" value="C:extracellular region"/>
    <property type="evidence" value="ECO:0007669"/>
    <property type="project" value="UniProtKB-SubCell"/>
</dbReference>
<comment type="cofactor">
    <cofactor evidence="1">
        <name>Cu cation</name>
        <dbReference type="ChEBI" id="CHEBI:23378"/>
    </cofactor>
</comment>
<comment type="similarity">
    <text evidence="3">Belongs to the multicopper oxidase family.</text>
</comment>
<accession>A0ABD1YA31</accession>
<dbReference type="InterPro" id="IPR045087">
    <property type="entry name" value="Cu-oxidase_fam"/>
</dbReference>
<evidence type="ECO:0000256" key="12">
    <source>
        <dbReference type="ARBA" id="ARBA00048908"/>
    </source>
</evidence>
<dbReference type="Gene3D" id="2.60.40.420">
    <property type="entry name" value="Cupredoxins - blue copper proteins"/>
    <property type="match status" value="3"/>
</dbReference>
<keyword evidence="8" id="KW-0479">Metal-binding</keyword>
<dbReference type="PANTHER" id="PTHR11709:SF394">
    <property type="entry name" value="FI03373P-RELATED"/>
    <property type="match status" value="1"/>
</dbReference>
<evidence type="ECO:0000256" key="8">
    <source>
        <dbReference type="ARBA" id="ARBA00022723"/>
    </source>
</evidence>
<evidence type="ECO:0000256" key="10">
    <source>
        <dbReference type="ARBA" id="ARBA00023008"/>
    </source>
</evidence>
<evidence type="ECO:0000259" key="16">
    <source>
        <dbReference type="Pfam" id="PF07732"/>
    </source>
</evidence>
<dbReference type="SUPFAM" id="SSF49503">
    <property type="entry name" value="Cupredoxins"/>
    <property type="match status" value="3"/>
</dbReference>
<dbReference type="PROSITE" id="PS00079">
    <property type="entry name" value="MULTICOPPER_OXIDASE1"/>
    <property type="match status" value="1"/>
</dbReference>
<organism evidence="19 20">
    <name type="scientific">Riccia fluitans</name>
    <dbReference type="NCBI Taxonomy" id="41844"/>
    <lineage>
        <taxon>Eukaryota</taxon>
        <taxon>Viridiplantae</taxon>
        <taxon>Streptophyta</taxon>
        <taxon>Embryophyta</taxon>
        <taxon>Marchantiophyta</taxon>
        <taxon>Marchantiopsida</taxon>
        <taxon>Marchantiidae</taxon>
        <taxon>Marchantiales</taxon>
        <taxon>Ricciaceae</taxon>
        <taxon>Riccia</taxon>
    </lineage>
</organism>
<evidence type="ECO:0000256" key="6">
    <source>
        <dbReference type="ARBA" id="ARBA00022095"/>
    </source>
</evidence>